<comment type="caution">
    <text evidence="1">The sequence shown here is derived from an EMBL/GenBank/DDBJ whole genome shotgun (WGS) entry which is preliminary data.</text>
</comment>
<evidence type="ECO:0000313" key="2">
    <source>
        <dbReference type="EMBL" id="TRL31997.1"/>
    </source>
</evidence>
<evidence type="ECO:0000313" key="4">
    <source>
        <dbReference type="Proteomes" id="UP000316781"/>
    </source>
</evidence>
<accession>A0A2U1SRK9</accession>
<protein>
    <recommendedName>
        <fullName evidence="5">DUF2946 domain-containing protein</fullName>
    </recommendedName>
</protein>
<dbReference type="Proteomes" id="UP000316781">
    <property type="component" value="Unassembled WGS sequence"/>
</dbReference>
<gene>
    <name evidence="1" type="ORF">C5689_09090</name>
    <name evidence="2" type="ORF">FM996_13085</name>
</gene>
<name>A0A2U1SRK9_METSR</name>
<evidence type="ECO:0000313" key="3">
    <source>
        <dbReference type="Proteomes" id="UP000245137"/>
    </source>
</evidence>
<evidence type="ECO:0008006" key="5">
    <source>
        <dbReference type="Google" id="ProtNLM"/>
    </source>
</evidence>
<dbReference type="EMBL" id="VJMF01000049">
    <property type="protein sequence ID" value="TRL31997.1"/>
    <property type="molecule type" value="Genomic_DNA"/>
</dbReference>
<organism evidence="1 3">
    <name type="scientific">Methylosinus sporium</name>
    <dbReference type="NCBI Taxonomy" id="428"/>
    <lineage>
        <taxon>Bacteria</taxon>
        <taxon>Pseudomonadati</taxon>
        <taxon>Pseudomonadota</taxon>
        <taxon>Alphaproteobacteria</taxon>
        <taxon>Hyphomicrobiales</taxon>
        <taxon>Methylocystaceae</taxon>
        <taxon>Methylosinus</taxon>
    </lineage>
</organism>
<dbReference type="OrthoDB" id="8453403at2"/>
<dbReference type="Proteomes" id="UP000245137">
    <property type="component" value="Unassembled WGS sequence"/>
</dbReference>
<dbReference type="AlphaFoldDB" id="A0A2U1SRK9"/>
<keyword evidence="3" id="KW-1185">Reference proteome</keyword>
<dbReference type="EMBL" id="PUIV01000010">
    <property type="protein sequence ID" value="PWB94257.1"/>
    <property type="molecule type" value="Genomic_DNA"/>
</dbReference>
<sequence length="128" mass="14023">MQVSFTMADRLRSLFFRRLALGLYTLTIIVGALGFASHRGHGGAGVGVFQDRAAFCQDFQKAHSAPQTPFVVCCDACVASAPPTLPAMITHIVYRFEISTRFDFASRLGRDLDESPDNLRSRAPPAFV</sequence>
<evidence type="ECO:0000313" key="1">
    <source>
        <dbReference type="EMBL" id="PWB94257.1"/>
    </source>
</evidence>
<dbReference type="RefSeq" id="WP_108916953.1">
    <property type="nucleotide sequence ID" value="NZ_BGJY01000012.1"/>
</dbReference>
<reference evidence="1 3" key="1">
    <citation type="journal article" date="2018" name="Appl. Microbiol. Biotechnol.">
        <title>Co-cultivation of the strictly anaerobic methanogen Methanosarcina barkeri with aerobic methanotrophs in an oxygen-limited membrane bioreactor.</title>
        <authorList>
            <person name="In 't Zandt M.H."/>
            <person name="van den Bosch T.J.M."/>
            <person name="Rijkers R."/>
            <person name="van Kessel M.A.H.J."/>
            <person name="Jetten M.S.M."/>
            <person name="Welte C.U."/>
        </authorList>
    </citation>
    <scope>NUCLEOTIDE SEQUENCE [LARGE SCALE GENOMIC DNA]</scope>
    <source>
        <strain evidence="1 3">DSM 17706</strain>
    </source>
</reference>
<reference evidence="2 4" key="3">
    <citation type="submission" date="2019-07" db="EMBL/GenBank/DDBJ databases">
        <title>Ln-dependent methylotrophs.</title>
        <authorList>
            <person name="Tani A."/>
        </authorList>
    </citation>
    <scope>NUCLEOTIDE SEQUENCE [LARGE SCALE GENOMIC DNA]</scope>
    <source>
        <strain evidence="2 4">SM89A</strain>
    </source>
</reference>
<reference evidence="1" key="2">
    <citation type="submission" date="2018-02" db="EMBL/GenBank/DDBJ databases">
        <authorList>
            <person name="Cohen D.B."/>
            <person name="Kent A.D."/>
        </authorList>
    </citation>
    <scope>NUCLEOTIDE SEQUENCE</scope>
    <source>
        <strain evidence="1">DSM 17706</strain>
    </source>
</reference>
<proteinExistence type="predicted"/>